<evidence type="ECO:0000313" key="1">
    <source>
        <dbReference type="EMBL" id="KAJ0102080.1"/>
    </source>
</evidence>
<sequence length="136" mass="15354">MDLYKEALKVVSLWVKLFDVPMEYWNNVGLSYIMYEVRASNALPQIMEVGTPCEDSGEEKLMIIQGSISGNLLSKDSNRFNGKSVIRKDIPKTSTKNRFQSLSSTPPEEPLNQPPEIPKPIVVANGERVGWKWRGV</sequence>
<dbReference type="Proteomes" id="UP001164250">
    <property type="component" value="Chromosome 3"/>
</dbReference>
<organism evidence="1 2">
    <name type="scientific">Pistacia atlantica</name>
    <dbReference type="NCBI Taxonomy" id="434234"/>
    <lineage>
        <taxon>Eukaryota</taxon>
        <taxon>Viridiplantae</taxon>
        <taxon>Streptophyta</taxon>
        <taxon>Embryophyta</taxon>
        <taxon>Tracheophyta</taxon>
        <taxon>Spermatophyta</taxon>
        <taxon>Magnoliopsida</taxon>
        <taxon>eudicotyledons</taxon>
        <taxon>Gunneridae</taxon>
        <taxon>Pentapetalae</taxon>
        <taxon>rosids</taxon>
        <taxon>malvids</taxon>
        <taxon>Sapindales</taxon>
        <taxon>Anacardiaceae</taxon>
        <taxon>Pistacia</taxon>
    </lineage>
</organism>
<accession>A0ACC1BSP9</accession>
<proteinExistence type="predicted"/>
<comment type="caution">
    <text evidence="1">The sequence shown here is derived from an EMBL/GenBank/DDBJ whole genome shotgun (WGS) entry which is preliminary data.</text>
</comment>
<name>A0ACC1BSP9_9ROSI</name>
<reference evidence="2" key="1">
    <citation type="journal article" date="2023" name="G3 (Bethesda)">
        <title>Genome assembly and association tests identify interacting loci associated with vigor, precocity, and sex in interspecific pistachio rootstocks.</title>
        <authorList>
            <person name="Palmer W."/>
            <person name="Jacygrad E."/>
            <person name="Sagayaradj S."/>
            <person name="Cavanaugh K."/>
            <person name="Han R."/>
            <person name="Bertier L."/>
            <person name="Beede B."/>
            <person name="Kafkas S."/>
            <person name="Golino D."/>
            <person name="Preece J."/>
            <person name="Michelmore R."/>
        </authorList>
    </citation>
    <scope>NUCLEOTIDE SEQUENCE [LARGE SCALE GENOMIC DNA]</scope>
</reference>
<gene>
    <name evidence="1" type="ORF">Patl1_05619</name>
</gene>
<dbReference type="EMBL" id="CM047899">
    <property type="protein sequence ID" value="KAJ0102080.1"/>
    <property type="molecule type" value="Genomic_DNA"/>
</dbReference>
<protein>
    <submittedName>
        <fullName evidence="1">Uncharacterized protein</fullName>
    </submittedName>
</protein>
<evidence type="ECO:0000313" key="2">
    <source>
        <dbReference type="Proteomes" id="UP001164250"/>
    </source>
</evidence>
<keyword evidence="2" id="KW-1185">Reference proteome</keyword>